<feature type="disulfide bond" evidence="25">
    <location>
        <begin position="181"/>
        <end position="208"/>
    </location>
</feature>
<evidence type="ECO:0000259" key="27">
    <source>
        <dbReference type="PROSITE" id="PS50234"/>
    </source>
</evidence>
<keyword evidence="14" id="KW-0378">Hydrolase</keyword>
<feature type="domain" description="Sushi" evidence="29">
    <location>
        <begin position="91"/>
        <end position="150"/>
    </location>
</feature>
<dbReference type="InterPro" id="IPR002035">
    <property type="entry name" value="VWF_A"/>
</dbReference>
<dbReference type="SMART" id="SM00327">
    <property type="entry name" value="VWA"/>
    <property type="match status" value="1"/>
</dbReference>
<comment type="subcellular location">
    <subcellularLocation>
        <location evidence="4">Cell surface</location>
    </subcellularLocation>
    <subcellularLocation>
        <location evidence="5">Secreted</location>
    </subcellularLocation>
</comment>
<evidence type="ECO:0000256" key="2">
    <source>
        <dbReference type="ARBA" id="ARBA00001936"/>
    </source>
</evidence>
<dbReference type="Gene3D" id="2.40.10.10">
    <property type="entry name" value="Trypsin-like serine proteases"/>
    <property type="match status" value="2"/>
</dbReference>
<dbReference type="InterPro" id="IPR001314">
    <property type="entry name" value="Peptidase_S1A"/>
</dbReference>
<comment type="cofactor">
    <cofactor evidence="2">
        <name>Mn(2+)</name>
        <dbReference type="ChEBI" id="CHEBI:29035"/>
    </cofactor>
</comment>
<keyword evidence="10" id="KW-0645">Protease</keyword>
<evidence type="ECO:0000256" key="18">
    <source>
        <dbReference type="ARBA" id="ARBA00023157"/>
    </source>
</evidence>
<evidence type="ECO:0000256" key="13">
    <source>
        <dbReference type="ARBA" id="ARBA00022737"/>
    </source>
</evidence>
<dbReference type="Gene3D" id="2.10.70.10">
    <property type="entry name" value="Complement Module, domain 1"/>
    <property type="match status" value="3"/>
</dbReference>
<feature type="domain" description="Sushi" evidence="29">
    <location>
        <begin position="153"/>
        <end position="210"/>
    </location>
</feature>
<evidence type="ECO:0000256" key="17">
    <source>
        <dbReference type="ARBA" id="ARBA00022875"/>
    </source>
</evidence>
<evidence type="ECO:0000256" key="16">
    <source>
        <dbReference type="ARBA" id="ARBA00022859"/>
    </source>
</evidence>
<evidence type="ECO:0000256" key="8">
    <source>
        <dbReference type="ARBA" id="ARBA00022588"/>
    </source>
</evidence>
<dbReference type="Proteomes" id="UP001066276">
    <property type="component" value="Chromosome 6"/>
</dbReference>
<accession>A0AAV7Q1V5</accession>
<keyword evidence="16" id="KW-0391">Immunity</keyword>
<dbReference type="Pfam" id="PF00092">
    <property type="entry name" value="VWA"/>
    <property type="match status" value="1"/>
</dbReference>
<organism evidence="30 31">
    <name type="scientific">Pleurodeles waltl</name>
    <name type="common">Iberian ribbed newt</name>
    <dbReference type="NCBI Taxonomy" id="8319"/>
    <lineage>
        <taxon>Eukaryota</taxon>
        <taxon>Metazoa</taxon>
        <taxon>Chordata</taxon>
        <taxon>Craniata</taxon>
        <taxon>Vertebrata</taxon>
        <taxon>Euteleostomi</taxon>
        <taxon>Amphibia</taxon>
        <taxon>Batrachia</taxon>
        <taxon>Caudata</taxon>
        <taxon>Salamandroidea</taxon>
        <taxon>Salamandridae</taxon>
        <taxon>Pleurodelinae</taxon>
        <taxon>Pleurodeles</taxon>
    </lineage>
</organism>
<evidence type="ECO:0000256" key="22">
    <source>
        <dbReference type="ARBA" id="ARBA00093306"/>
    </source>
</evidence>
<evidence type="ECO:0000256" key="6">
    <source>
        <dbReference type="ARBA" id="ARBA00017023"/>
    </source>
</evidence>
<dbReference type="Pfam" id="PF00084">
    <property type="entry name" value="Sushi"/>
    <property type="match status" value="3"/>
</dbReference>
<evidence type="ECO:0000256" key="12">
    <source>
        <dbReference type="ARBA" id="ARBA00022729"/>
    </source>
</evidence>
<keyword evidence="11" id="KW-0479">Metal-binding</keyword>
<comment type="subunit">
    <text evidence="23">Serine protease component of the C3 convertase, also named C4bC2b, composed of the serine protease complement C2b and complement C4b. Serine protease component of the C5 convertase, also named C4bC2bC3b, composed of the serine protease complement C2b, complement C3b, as well as complement C4b.</text>
</comment>
<comment type="cofactor">
    <cofactor evidence="3">
        <name>Mg(2+)</name>
        <dbReference type="ChEBI" id="CHEBI:18420"/>
    </cofactor>
</comment>
<keyword evidence="18 25" id="KW-1015">Disulfide bond</keyword>
<dbReference type="InterPro" id="IPR000436">
    <property type="entry name" value="Sushi_SCR_CCP_dom"/>
</dbReference>
<dbReference type="InterPro" id="IPR009003">
    <property type="entry name" value="Peptidase_S1_PA"/>
</dbReference>
<evidence type="ECO:0000256" key="20">
    <source>
        <dbReference type="ARBA" id="ARBA00029636"/>
    </source>
</evidence>
<evidence type="ECO:0000256" key="3">
    <source>
        <dbReference type="ARBA" id="ARBA00001946"/>
    </source>
</evidence>
<dbReference type="InterPro" id="IPR043504">
    <property type="entry name" value="Peptidase_S1_PA_chymotrypsin"/>
</dbReference>
<dbReference type="SUPFAM" id="SSF57535">
    <property type="entry name" value="Complement control module/SCR domain"/>
    <property type="match status" value="3"/>
</dbReference>
<dbReference type="FunFam" id="2.10.70.10:FF:000019">
    <property type="entry name" value="Complement factor b,-like"/>
    <property type="match status" value="1"/>
</dbReference>
<dbReference type="EMBL" id="JANPWB010000010">
    <property type="protein sequence ID" value="KAJ1134556.1"/>
    <property type="molecule type" value="Genomic_DNA"/>
</dbReference>
<reference evidence="30" key="1">
    <citation type="journal article" date="2022" name="bioRxiv">
        <title>Sequencing and chromosome-scale assembly of the giantPleurodeles waltlgenome.</title>
        <authorList>
            <person name="Brown T."/>
            <person name="Elewa A."/>
            <person name="Iarovenko S."/>
            <person name="Subramanian E."/>
            <person name="Araus A.J."/>
            <person name="Petzold A."/>
            <person name="Susuki M."/>
            <person name="Suzuki K.-i.T."/>
            <person name="Hayashi T."/>
            <person name="Toyoda A."/>
            <person name="Oliveira C."/>
            <person name="Osipova E."/>
            <person name="Leigh N.D."/>
            <person name="Simon A."/>
            <person name="Yun M.H."/>
        </authorList>
    </citation>
    <scope>NUCLEOTIDE SEQUENCE</scope>
    <source>
        <strain evidence="30">20211129_DDA</strain>
        <tissue evidence="30">Liver</tissue>
    </source>
</reference>
<keyword evidence="9 25" id="KW-0768">Sushi</keyword>
<dbReference type="GO" id="GO:0006508">
    <property type="term" value="P:proteolysis"/>
    <property type="evidence" value="ECO:0007669"/>
    <property type="project" value="UniProtKB-KW"/>
</dbReference>
<dbReference type="SUPFAM" id="SSF50494">
    <property type="entry name" value="Trypsin-like serine proteases"/>
    <property type="match status" value="1"/>
</dbReference>
<dbReference type="PANTHER" id="PTHR46393:SF2">
    <property type="entry name" value="COMPLEMENT C2"/>
    <property type="match status" value="1"/>
</dbReference>
<comment type="catalytic activity">
    <reaction evidence="1">
        <text>Selective cleavage of Arg-|-Ser bond in complement component C3 alpha-chain to form C3a and C3b, and Arg-|-Xaa bond in complement component C5 alpha-chain to form C5a and C5b.</text>
        <dbReference type="EC" id="3.4.21.43"/>
    </reaction>
</comment>
<feature type="active site" description="Charge relay system" evidence="24">
    <location>
        <position position="681"/>
    </location>
</feature>
<evidence type="ECO:0000256" key="11">
    <source>
        <dbReference type="ARBA" id="ARBA00022723"/>
    </source>
</evidence>
<feature type="disulfide bond" evidence="25">
    <location>
        <begin position="121"/>
        <end position="148"/>
    </location>
</feature>
<evidence type="ECO:0000313" key="30">
    <source>
        <dbReference type="EMBL" id="KAJ1134556.1"/>
    </source>
</evidence>
<dbReference type="CDD" id="cd00033">
    <property type="entry name" value="CCP"/>
    <property type="match status" value="3"/>
</dbReference>
<evidence type="ECO:0000256" key="25">
    <source>
        <dbReference type="PROSITE-ProRule" id="PRU00302"/>
    </source>
</evidence>
<dbReference type="GO" id="GO:0009617">
    <property type="term" value="P:response to bacterium"/>
    <property type="evidence" value="ECO:0007669"/>
    <property type="project" value="TreeGrafter"/>
</dbReference>
<evidence type="ECO:0000313" key="31">
    <source>
        <dbReference type="Proteomes" id="UP001066276"/>
    </source>
</evidence>
<dbReference type="GO" id="GO:0004252">
    <property type="term" value="F:serine-type endopeptidase activity"/>
    <property type="evidence" value="ECO:0007669"/>
    <property type="project" value="UniProtKB-EC"/>
</dbReference>
<evidence type="ECO:0000256" key="4">
    <source>
        <dbReference type="ARBA" id="ARBA00004241"/>
    </source>
</evidence>
<keyword evidence="17" id="KW-0180">Complement pathway</keyword>
<dbReference type="PROSITE" id="PS50923">
    <property type="entry name" value="SUSHI"/>
    <property type="match status" value="3"/>
</dbReference>
<evidence type="ECO:0000256" key="21">
    <source>
        <dbReference type="ARBA" id="ARBA00093302"/>
    </source>
</evidence>
<keyword evidence="31" id="KW-1185">Reference proteome</keyword>
<dbReference type="Gene3D" id="3.40.50.410">
    <property type="entry name" value="von Willebrand factor, type A domain"/>
    <property type="match status" value="1"/>
</dbReference>
<keyword evidence="15" id="KW-0720">Serine protease</keyword>
<comment type="function">
    <text evidence="22">Catalytic component of the complement C3 and C5 convertase complexes. Following complement activation, recruited to the surface of pathogens by complement C4b opsonin to form the C3 convertase, or C3b and C4b opsonins to form the C5 convertase. As part of the C3 convertase, cleaves and activate C3 into C3a anaphylatoxin and C3b opsonin, the next components of the complement pathways. As part of the C5 convertase, cleaves and activate C5 into C5a anaphylatoxin and C5b component of the membrane attack complex.</text>
</comment>
<evidence type="ECO:0000256" key="26">
    <source>
        <dbReference type="SAM" id="SignalP"/>
    </source>
</evidence>
<feature type="domain" description="Peptidase S1" evidence="28">
    <location>
        <begin position="466"/>
        <end position="742"/>
    </location>
</feature>
<dbReference type="Pfam" id="PF00089">
    <property type="entry name" value="Trypsin"/>
    <property type="match status" value="1"/>
</dbReference>
<feature type="active site" description="Charge relay system" evidence="24">
    <location>
        <position position="564"/>
    </location>
</feature>
<protein>
    <recommendedName>
        <fullName evidence="6">Complement C2</fullName>
    </recommendedName>
    <alternativeName>
        <fullName evidence="20">C3/C5 convertase</fullName>
    </alternativeName>
</protein>
<feature type="chain" id="PRO_5044012209" description="Complement C2" evidence="26">
    <location>
        <begin position="18"/>
        <end position="760"/>
    </location>
</feature>
<feature type="domain" description="Sushi" evidence="29">
    <location>
        <begin position="29"/>
        <end position="90"/>
    </location>
</feature>
<proteinExistence type="predicted"/>
<evidence type="ECO:0000256" key="15">
    <source>
        <dbReference type="ARBA" id="ARBA00022825"/>
    </source>
</evidence>
<feature type="signal peptide" evidence="26">
    <location>
        <begin position="1"/>
        <end position="17"/>
    </location>
</feature>
<keyword evidence="19" id="KW-0325">Glycoprotein</keyword>
<dbReference type="PROSITE" id="PS50234">
    <property type="entry name" value="VWFA"/>
    <property type="match status" value="1"/>
</dbReference>
<gene>
    <name evidence="30" type="ORF">NDU88_001007</name>
</gene>
<evidence type="ECO:0000256" key="5">
    <source>
        <dbReference type="ARBA" id="ARBA00004613"/>
    </source>
</evidence>
<name>A0AAV7Q1V5_PLEWA</name>
<comment type="caution">
    <text evidence="25">Lacks conserved residue(s) required for the propagation of feature annotation.</text>
</comment>
<dbReference type="GO" id="GO:0045087">
    <property type="term" value="P:innate immune response"/>
    <property type="evidence" value="ECO:0007669"/>
    <property type="project" value="UniProtKB-KW"/>
</dbReference>
<evidence type="ECO:0000256" key="7">
    <source>
        <dbReference type="ARBA" id="ARBA00022525"/>
    </source>
</evidence>
<keyword evidence="13" id="KW-0677">Repeat</keyword>
<dbReference type="GO" id="GO:0006958">
    <property type="term" value="P:complement activation, classical pathway"/>
    <property type="evidence" value="ECO:0007669"/>
    <property type="project" value="UniProtKB-KW"/>
</dbReference>
<keyword evidence="8" id="KW-0399">Innate immunity</keyword>
<dbReference type="GO" id="GO:0009986">
    <property type="term" value="C:cell surface"/>
    <property type="evidence" value="ECO:0007669"/>
    <property type="project" value="UniProtKB-SubCell"/>
</dbReference>
<keyword evidence="12 26" id="KW-0732">Signal</keyword>
<comment type="function">
    <text evidence="21">Precursor of the catalytic component of the C3 and C5 convertase complexes, which are part of the complement pathway, a cascade of proteins that leads to phagocytosis and breakdown of pathogens and signaling that strengthens the adaptive immune system. Component C2 is part of the classical, lectin and GZMK complement systems.</text>
</comment>
<dbReference type="SUPFAM" id="SSF53300">
    <property type="entry name" value="vWA-like"/>
    <property type="match status" value="1"/>
</dbReference>
<dbReference type="InterPro" id="IPR036465">
    <property type="entry name" value="vWFA_dom_sf"/>
</dbReference>
<dbReference type="PIRSF" id="PIRSF001154">
    <property type="entry name" value="Compl_C2_B"/>
    <property type="match status" value="1"/>
</dbReference>
<dbReference type="PROSITE" id="PS50240">
    <property type="entry name" value="TRYPSIN_DOM"/>
    <property type="match status" value="1"/>
</dbReference>
<evidence type="ECO:0000259" key="29">
    <source>
        <dbReference type="PROSITE" id="PS50923"/>
    </source>
</evidence>
<dbReference type="GO" id="GO:0046872">
    <property type="term" value="F:metal ion binding"/>
    <property type="evidence" value="ECO:0007669"/>
    <property type="project" value="UniProtKB-KW"/>
</dbReference>
<dbReference type="PRINTS" id="PR00722">
    <property type="entry name" value="CHYMOTRYPSIN"/>
</dbReference>
<dbReference type="InterPro" id="IPR011360">
    <property type="entry name" value="Compl_C2_B"/>
</dbReference>
<dbReference type="SMART" id="SM00020">
    <property type="entry name" value="Tryp_SPc"/>
    <property type="match status" value="1"/>
</dbReference>
<feature type="domain" description="VWFA" evidence="27">
    <location>
        <begin position="258"/>
        <end position="457"/>
    </location>
</feature>
<keyword evidence="7" id="KW-0964">Secreted</keyword>
<evidence type="ECO:0000259" key="28">
    <source>
        <dbReference type="PROSITE" id="PS50240"/>
    </source>
</evidence>
<dbReference type="InterPro" id="IPR001254">
    <property type="entry name" value="Trypsin_dom"/>
</dbReference>
<sequence>MWFPFALLMWALLTARAQVDHAESATSTVRCAEPDDIRNGTILLSDGLNVGSVLWYSCEQDYYPFPVFSRTCESNGEWTKMITRRAYCREIVCPKPIIFEYGYFFPRPKSYRINTTLTFECYDGYSLRGSVERTCMANGKWSGTTAICDNRAGHCPNPGIPIGGMKMGDRYQIDEKVSYTCSRGLDLVGSSERVCLESGEWTGTEPSCEAKYSFDLPEDVKAQFISSATNVRDLLNPFKKKKENLGRKVVIQKNGTLNIYILVDASRSVPKETFLQFKKAVIFFVRAFSSFELNAHFGIISYASGVKKVVEISNDHSDKDAEIMEEIDNNMNYEDHEGKSGTNIPLALKTVYEMMVLQKQRVESKKAISWDDIRHVVLLLTDGKSNMGGRPKDFINKITEFLKIEPSRKDYLDVYAIGIGQDVDLTELSDIASKKADEKHVFKLKSAEDLKNSFDEMLSVKEIGDMCGLSSTSDSGDKRLNYPWHVTIQNLATKCSGSLVTNQWVLTSAHCFINSKGSHLETSGAKLSAGDGDNTSRKIADYFLHPCFDVTRLKADNLEDYDYDIALVKLNYPYTFTETIRPICIPCTHSTNRALKMPPAKTSCKEHKDKLLSNNEMTVKFITLNNAIQNFTLMLDNKRDSCTNGILHWGTFTKDDIQKLMRPRYLCTEGDKGYSTCKGESGGAVYITKTFRNYQLGAISWGVYDACKYGQKERPPPRNNLVPRDFHISLFEVQPWLKHHLKDDLPFLDDVVASEECPEH</sequence>
<evidence type="ECO:0000256" key="10">
    <source>
        <dbReference type="ARBA" id="ARBA00022670"/>
    </source>
</evidence>
<dbReference type="PROSITE" id="PS00135">
    <property type="entry name" value="TRYPSIN_SER"/>
    <property type="match status" value="1"/>
</dbReference>
<comment type="caution">
    <text evidence="30">The sequence shown here is derived from an EMBL/GenBank/DDBJ whole genome shotgun (WGS) entry which is preliminary data.</text>
</comment>
<feature type="active site" description="Charge relay system" evidence="24">
    <location>
        <position position="510"/>
    </location>
</feature>
<evidence type="ECO:0000256" key="19">
    <source>
        <dbReference type="ARBA" id="ARBA00023180"/>
    </source>
</evidence>
<dbReference type="AlphaFoldDB" id="A0AAV7Q1V5"/>
<evidence type="ECO:0000256" key="24">
    <source>
        <dbReference type="PIRSR" id="PIRSR001154-1"/>
    </source>
</evidence>
<dbReference type="InterPro" id="IPR033116">
    <property type="entry name" value="TRYPSIN_SER"/>
</dbReference>
<evidence type="ECO:0000256" key="23">
    <source>
        <dbReference type="ARBA" id="ARBA00093544"/>
    </source>
</evidence>
<dbReference type="InterPro" id="IPR035976">
    <property type="entry name" value="Sushi/SCR/CCP_sf"/>
</dbReference>
<dbReference type="SMART" id="SM00032">
    <property type="entry name" value="CCP"/>
    <property type="match status" value="3"/>
</dbReference>
<evidence type="ECO:0000256" key="9">
    <source>
        <dbReference type="ARBA" id="ARBA00022659"/>
    </source>
</evidence>
<evidence type="ECO:0000256" key="1">
    <source>
        <dbReference type="ARBA" id="ARBA00000095"/>
    </source>
</evidence>
<evidence type="ECO:0000256" key="14">
    <source>
        <dbReference type="ARBA" id="ARBA00022801"/>
    </source>
</evidence>
<dbReference type="GO" id="GO:0070062">
    <property type="term" value="C:extracellular exosome"/>
    <property type="evidence" value="ECO:0007669"/>
    <property type="project" value="TreeGrafter"/>
</dbReference>
<dbReference type="PANTHER" id="PTHR46393">
    <property type="entry name" value="SUSHI DOMAIN-CONTAINING PROTEIN"/>
    <property type="match status" value="1"/>
</dbReference>